<name>A0A074ZJT7_OPIVI</name>
<dbReference type="InterPro" id="IPR045860">
    <property type="entry name" value="Snake_toxin-like_sf"/>
</dbReference>
<dbReference type="OrthoDB" id="10288432at2759"/>
<keyword evidence="2" id="KW-1185">Reference proteome</keyword>
<sequence>FEELFIVGLGRRVYQSCSAFCWPYEVIGYARRICCRTSLCNANYETATQYPFTPTNVAVIQNPTLEQSTKGFGMAIPKAIDSAVAFDVMNKNTTLTDARDTTIRLD</sequence>
<accession>A0A074ZJT7</accession>
<dbReference type="AlphaFoldDB" id="A0A074ZJT7"/>
<proteinExistence type="predicted"/>
<reference evidence="1 2" key="1">
    <citation type="submission" date="2013-11" db="EMBL/GenBank/DDBJ databases">
        <title>Opisthorchis viverrini - life in the bile duct.</title>
        <authorList>
            <person name="Young N.D."/>
            <person name="Nagarajan N."/>
            <person name="Lin S.J."/>
            <person name="Korhonen P.K."/>
            <person name="Jex A.R."/>
            <person name="Hall R.S."/>
            <person name="Safavi-Hemami H."/>
            <person name="Kaewkong W."/>
            <person name="Bertrand D."/>
            <person name="Gao S."/>
            <person name="Seet Q."/>
            <person name="Wongkham S."/>
            <person name="Teh B.T."/>
            <person name="Wongkham C."/>
            <person name="Intapan P.M."/>
            <person name="Maleewong W."/>
            <person name="Yang X."/>
            <person name="Hu M."/>
            <person name="Wang Z."/>
            <person name="Hofmann A."/>
            <person name="Sternberg P.W."/>
            <person name="Tan P."/>
            <person name="Wang J."/>
            <person name="Gasser R.B."/>
        </authorList>
    </citation>
    <scope>NUCLEOTIDE SEQUENCE [LARGE SCALE GENOMIC DNA]</scope>
</reference>
<dbReference type="EMBL" id="KL596843">
    <property type="protein sequence ID" value="KER23615.1"/>
    <property type="molecule type" value="Genomic_DNA"/>
</dbReference>
<gene>
    <name evidence="1" type="ORF">T265_14612</name>
</gene>
<dbReference type="CTD" id="20328778"/>
<feature type="non-terminal residue" evidence="1">
    <location>
        <position position="1"/>
    </location>
</feature>
<organism evidence="1 2">
    <name type="scientific">Opisthorchis viverrini</name>
    <name type="common">Southeast Asian liver fluke</name>
    <dbReference type="NCBI Taxonomy" id="6198"/>
    <lineage>
        <taxon>Eukaryota</taxon>
        <taxon>Metazoa</taxon>
        <taxon>Spiralia</taxon>
        <taxon>Lophotrochozoa</taxon>
        <taxon>Platyhelminthes</taxon>
        <taxon>Trematoda</taxon>
        <taxon>Digenea</taxon>
        <taxon>Opisthorchiida</taxon>
        <taxon>Opisthorchiata</taxon>
        <taxon>Opisthorchiidae</taxon>
        <taxon>Opisthorchis</taxon>
    </lineage>
</organism>
<evidence type="ECO:0000313" key="1">
    <source>
        <dbReference type="EMBL" id="KER23615.1"/>
    </source>
</evidence>
<dbReference type="KEGG" id="ovi:T265_14612"/>
<evidence type="ECO:0000313" key="2">
    <source>
        <dbReference type="Proteomes" id="UP000054324"/>
    </source>
</evidence>
<dbReference type="SUPFAM" id="SSF57302">
    <property type="entry name" value="Snake toxin-like"/>
    <property type="match status" value="1"/>
</dbReference>
<dbReference type="GeneID" id="20328778"/>
<protein>
    <submittedName>
        <fullName evidence="1">Uncharacterized protein</fullName>
    </submittedName>
</protein>
<dbReference type="Proteomes" id="UP000054324">
    <property type="component" value="Unassembled WGS sequence"/>
</dbReference>
<dbReference type="RefSeq" id="XP_009172660.1">
    <property type="nucleotide sequence ID" value="XM_009174396.1"/>
</dbReference>